<dbReference type="EMBL" id="PCXO01000004">
    <property type="protein sequence ID" value="PIR41585.1"/>
    <property type="molecule type" value="Genomic_DNA"/>
</dbReference>
<evidence type="ECO:0000313" key="2">
    <source>
        <dbReference type="Proteomes" id="UP000230232"/>
    </source>
</evidence>
<name>A0A2H0R6Y0_9BACT</name>
<dbReference type="AlphaFoldDB" id="A0A2H0R6Y0"/>
<accession>A0A2H0R6Y0</accession>
<protein>
    <submittedName>
        <fullName evidence="1">Uncharacterized protein</fullName>
    </submittedName>
</protein>
<sequence length="84" mass="9924">MQEKTGRSSRGVKSWADLAEMSVSIRLPFEALMILGLSLRTGRYWDQLVNELDKNIPYRARDRKEVIRKREKILREFLEGDLED</sequence>
<comment type="caution">
    <text evidence="1">The sequence shown here is derived from an EMBL/GenBank/DDBJ whole genome shotgun (WGS) entry which is preliminary data.</text>
</comment>
<proteinExistence type="predicted"/>
<evidence type="ECO:0000313" key="1">
    <source>
        <dbReference type="EMBL" id="PIR41585.1"/>
    </source>
</evidence>
<gene>
    <name evidence="1" type="ORF">COV31_00550</name>
</gene>
<reference evidence="1 2" key="1">
    <citation type="submission" date="2017-09" db="EMBL/GenBank/DDBJ databases">
        <title>Depth-based differentiation of microbial function through sediment-hosted aquifers and enrichment of novel symbionts in the deep terrestrial subsurface.</title>
        <authorList>
            <person name="Probst A.J."/>
            <person name="Ladd B."/>
            <person name="Jarett J.K."/>
            <person name="Geller-Mcgrath D.E."/>
            <person name="Sieber C.M."/>
            <person name="Emerson J.B."/>
            <person name="Anantharaman K."/>
            <person name="Thomas B.C."/>
            <person name="Malmstrom R."/>
            <person name="Stieglmeier M."/>
            <person name="Klingl A."/>
            <person name="Woyke T."/>
            <person name="Ryan C.M."/>
            <person name="Banfield J.F."/>
        </authorList>
    </citation>
    <scope>NUCLEOTIDE SEQUENCE [LARGE SCALE GENOMIC DNA]</scope>
    <source>
        <strain evidence="1">CG10_big_fil_rev_8_21_14_0_10_46_23</strain>
    </source>
</reference>
<dbReference type="Proteomes" id="UP000230232">
    <property type="component" value="Unassembled WGS sequence"/>
</dbReference>
<organism evidence="1 2">
    <name type="scientific">Candidatus Yanofskybacteria bacterium CG10_big_fil_rev_8_21_14_0_10_46_23</name>
    <dbReference type="NCBI Taxonomy" id="1975098"/>
    <lineage>
        <taxon>Bacteria</taxon>
        <taxon>Candidatus Yanofskyibacteriota</taxon>
    </lineage>
</organism>